<evidence type="ECO:0000313" key="2">
    <source>
        <dbReference type="EMBL" id="KAI3426932.1"/>
    </source>
</evidence>
<dbReference type="Proteomes" id="UP001055712">
    <property type="component" value="Unassembled WGS sequence"/>
</dbReference>
<evidence type="ECO:0000256" key="1">
    <source>
        <dbReference type="SAM" id="MobiDB-lite"/>
    </source>
</evidence>
<gene>
    <name evidence="2" type="ORF">D9Q98_006876</name>
</gene>
<accession>A0A9D4YU93</accession>
<protein>
    <submittedName>
        <fullName evidence="2">Uncharacterized protein</fullName>
    </submittedName>
</protein>
<reference evidence="2" key="2">
    <citation type="submission" date="2020-11" db="EMBL/GenBank/DDBJ databases">
        <authorList>
            <person name="Cecchin M."/>
            <person name="Marcolungo L."/>
            <person name="Rossato M."/>
            <person name="Girolomoni L."/>
            <person name="Cosentino E."/>
            <person name="Cuine S."/>
            <person name="Li-Beisson Y."/>
            <person name="Delledonne M."/>
            <person name="Ballottari M."/>
        </authorList>
    </citation>
    <scope>NUCLEOTIDE SEQUENCE</scope>
    <source>
        <strain evidence="2">211/11P</strain>
        <tissue evidence="2">Whole cell</tissue>
    </source>
</reference>
<name>A0A9D4YU93_CHLVU</name>
<organism evidence="2 3">
    <name type="scientific">Chlorella vulgaris</name>
    <name type="common">Green alga</name>
    <dbReference type="NCBI Taxonomy" id="3077"/>
    <lineage>
        <taxon>Eukaryota</taxon>
        <taxon>Viridiplantae</taxon>
        <taxon>Chlorophyta</taxon>
        <taxon>core chlorophytes</taxon>
        <taxon>Trebouxiophyceae</taxon>
        <taxon>Chlorellales</taxon>
        <taxon>Chlorellaceae</taxon>
        <taxon>Chlorella clade</taxon>
        <taxon>Chlorella</taxon>
    </lineage>
</organism>
<reference evidence="2" key="1">
    <citation type="journal article" date="2019" name="Plant J.">
        <title>Chlorella vulgaris genome assembly and annotation reveals the molecular basis for metabolic acclimation to high light conditions.</title>
        <authorList>
            <person name="Cecchin M."/>
            <person name="Marcolungo L."/>
            <person name="Rossato M."/>
            <person name="Girolomoni L."/>
            <person name="Cosentino E."/>
            <person name="Cuine S."/>
            <person name="Li-Beisson Y."/>
            <person name="Delledonne M."/>
            <person name="Ballottari M."/>
        </authorList>
    </citation>
    <scope>NUCLEOTIDE SEQUENCE</scope>
    <source>
        <strain evidence="2">211/11P</strain>
    </source>
</reference>
<keyword evidence="3" id="KW-1185">Reference proteome</keyword>
<dbReference type="AlphaFoldDB" id="A0A9D4YU93"/>
<sequence length="95" mass="10226">MLSRVALYRRKNLTATAVRALTTSTQLQTAAAQPAAKRPRGSEAELVAPRKPRVMSDDAKGLYETLRRHDCGRPRPASFASAAVATAGPGMMLFN</sequence>
<dbReference type="EMBL" id="SIDB01000010">
    <property type="protein sequence ID" value="KAI3426932.1"/>
    <property type="molecule type" value="Genomic_DNA"/>
</dbReference>
<proteinExistence type="predicted"/>
<feature type="compositionally biased region" description="Low complexity" evidence="1">
    <location>
        <begin position="24"/>
        <end position="36"/>
    </location>
</feature>
<evidence type="ECO:0000313" key="3">
    <source>
        <dbReference type="Proteomes" id="UP001055712"/>
    </source>
</evidence>
<comment type="caution">
    <text evidence="2">The sequence shown here is derived from an EMBL/GenBank/DDBJ whole genome shotgun (WGS) entry which is preliminary data.</text>
</comment>
<feature type="region of interest" description="Disordered" evidence="1">
    <location>
        <begin position="24"/>
        <end position="47"/>
    </location>
</feature>